<sequence>MASSDPPSPSPKTLAKGDYAHSGPNDLRGPCPMINTLANHGYLPRDGRNVRVEDFTSALAEVGVASTLASVFSNPIFQEHIEKATGAQAESKPTPPLWTRAMGIIRDPWSAFADFGMRKPGQVDSEGHRVLNLDQLALHNVVEHDASLTRRDYGQGDNWRMQPDLVKELLAASSDGGKTLTADDLAALRKRRINEQREANPGCEYGEKQHSAACGEITLILKVIGDGERAPCHQVRAFFEEERLPIEEGWQSRRWWKLGVVEFFSTSNKVSKLIGKY</sequence>
<evidence type="ECO:0000256" key="4">
    <source>
        <dbReference type="ARBA" id="ARBA00022723"/>
    </source>
</evidence>
<dbReference type="Pfam" id="PF01328">
    <property type="entry name" value="Peroxidase_2"/>
    <property type="match status" value="1"/>
</dbReference>
<dbReference type="InterPro" id="IPR000028">
    <property type="entry name" value="Chloroperoxidase"/>
</dbReference>
<feature type="domain" description="Heme haloperoxidase family profile" evidence="9">
    <location>
        <begin position="15"/>
        <end position="265"/>
    </location>
</feature>
<evidence type="ECO:0000256" key="5">
    <source>
        <dbReference type="ARBA" id="ARBA00023002"/>
    </source>
</evidence>
<keyword evidence="3" id="KW-0349">Heme</keyword>
<dbReference type="GO" id="GO:0004601">
    <property type="term" value="F:peroxidase activity"/>
    <property type="evidence" value="ECO:0007669"/>
    <property type="project" value="UniProtKB-KW"/>
</dbReference>
<name>A0A9P9ARM6_9HYPO</name>
<dbReference type="PROSITE" id="PS51405">
    <property type="entry name" value="HEME_HALOPEROXIDASE"/>
    <property type="match status" value="1"/>
</dbReference>
<keyword evidence="11" id="KW-1185">Reference proteome</keyword>
<comment type="similarity">
    <text evidence="7">Belongs to the chloroperoxidase family.</text>
</comment>
<dbReference type="SUPFAM" id="SSF47571">
    <property type="entry name" value="Cloroperoxidase"/>
    <property type="match status" value="1"/>
</dbReference>
<dbReference type="EMBL" id="JAGPYM010000003">
    <property type="protein sequence ID" value="KAH6896916.1"/>
    <property type="molecule type" value="Genomic_DNA"/>
</dbReference>
<evidence type="ECO:0000256" key="2">
    <source>
        <dbReference type="ARBA" id="ARBA00022559"/>
    </source>
</evidence>
<evidence type="ECO:0000256" key="6">
    <source>
        <dbReference type="ARBA" id="ARBA00023004"/>
    </source>
</evidence>
<evidence type="ECO:0000256" key="3">
    <source>
        <dbReference type="ARBA" id="ARBA00022617"/>
    </source>
</evidence>
<keyword evidence="6" id="KW-0408">Iron</keyword>
<comment type="caution">
    <text evidence="10">The sequence shown here is derived from an EMBL/GenBank/DDBJ whole genome shotgun (WGS) entry which is preliminary data.</text>
</comment>
<evidence type="ECO:0000313" key="10">
    <source>
        <dbReference type="EMBL" id="KAH6896916.1"/>
    </source>
</evidence>
<evidence type="ECO:0000256" key="1">
    <source>
        <dbReference type="ARBA" id="ARBA00001970"/>
    </source>
</evidence>
<gene>
    <name evidence="10" type="ORF">B0T10DRAFT_168137</name>
</gene>
<evidence type="ECO:0000256" key="7">
    <source>
        <dbReference type="ARBA" id="ARBA00025795"/>
    </source>
</evidence>
<protein>
    <submittedName>
        <fullName evidence="10">Chloroperoxidase</fullName>
    </submittedName>
</protein>
<dbReference type="AlphaFoldDB" id="A0A9P9ARM6"/>
<dbReference type="PANTHER" id="PTHR33577:SF9">
    <property type="entry name" value="PEROXIDASE STCC"/>
    <property type="match status" value="1"/>
</dbReference>
<proteinExistence type="inferred from homology"/>
<evidence type="ECO:0000313" key="11">
    <source>
        <dbReference type="Proteomes" id="UP000777438"/>
    </source>
</evidence>
<dbReference type="PANTHER" id="PTHR33577">
    <property type="entry name" value="STERIGMATOCYSTIN BIOSYNTHESIS PEROXIDASE STCC-RELATED"/>
    <property type="match status" value="1"/>
</dbReference>
<dbReference type="OrthoDB" id="407298at2759"/>
<feature type="region of interest" description="Disordered" evidence="8">
    <location>
        <begin position="1"/>
        <end position="27"/>
    </location>
</feature>
<dbReference type="Proteomes" id="UP000777438">
    <property type="component" value="Unassembled WGS sequence"/>
</dbReference>
<evidence type="ECO:0000259" key="9">
    <source>
        <dbReference type="PROSITE" id="PS51405"/>
    </source>
</evidence>
<dbReference type="InterPro" id="IPR036851">
    <property type="entry name" value="Chloroperoxidase-like_sf"/>
</dbReference>
<evidence type="ECO:0000256" key="8">
    <source>
        <dbReference type="SAM" id="MobiDB-lite"/>
    </source>
</evidence>
<dbReference type="GO" id="GO:0046872">
    <property type="term" value="F:metal ion binding"/>
    <property type="evidence" value="ECO:0007669"/>
    <property type="project" value="UniProtKB-KW"/>
</dbReference>
<dbReference type="Gene3D" id="1.10.489.10">
    <property type="entry name" value="Chloroperoxidase-like"/>
    <property type="match status" value="1"/>
</dbReference>
<keyword evidence="2" id="KW-0575">Peroxidase</keyword>
<reference evidence="10 11" key="1">
    <citation type="journal article" date="2021" name="Nat. Commun.">
        <title>Genetic determinants of endophytism in the Arabidopsis root mycobiome.</title>
        <authorList>
            <person name="Mesny F."/>
            <person name="Miyauchi S."/>
            <person name="Thiergart T."/>
            <person name="Pickel B."/>
            <person name="Atanasova L."/>
            <person name="Karlsson M."/>
            <person name="Huettel B."/>
            <person name="Barry K.W."/>
            <person name="Haridas S."/>
            <person name="Chen C."/>
            <person name="Bauer D."/>
            <person name="Andreopoulos W."/>
            <person name="Pangilinan J."/>
            <person name="LaButti K."/>
            <person name="Riley R."/>
            <person name="Lipzen A."/>
            <person name="Clum A."/>
            <person name="Drula E."/>
            <person name="Henrissat B."/>
            <person name="Kohler A."/>
            <person name="Grigoriev I.V."/>
            <person name="Martin F.M."/>
            <person name="Hacquard S."/>
        </authorList>
    </citation>
    <scope>NUCLEOTIDE SEQUENCE [LARGE SCALE GENOMIC DNA]</scope>
    <source>
        <strain evidence="10 11">MPI-CAGE-CH-0241</strain>
    </source>
</reference>
<organism evidence="10 11">
    <name type="scientific">Thelonectria olida</name>
    <dbReference type="NCBI Taxonomy" id="1576542"/>
    <lineage>
        <taxon>Eukaryota</taxon>
        <taxon>Fungi</taxon>
        <taxon>Dikarya</taxon>
        <taxon>Ascomycota</taxon>
        <taxon>Pezizomycotina</taxon>
        <taxon>Sordariomycetes</taxon>
        <taxon>Hypocreomycetidae</taxon>
        <taxon>Hypocreales</taxon>
        <taxon>Nectriaceae</taxon>
        <taxon>Thelonectria</taxon>
    </lineage>
</organism>
<feature type="compositionally biased region" description="Pro residues" evidence="8">
    <location>
        <begin position="1"/>
        <end position="10"/>
    </location>
</feature>
<accession>A0A9P9ARM6</accession>
<keyword evidence="4" id="KW-0479">Metal-binding</keyword>
<comment type="cofactor">
    <cofactor evidence="1">
        <name>heme b</name>
        <dbReference type="ChEBI" id="CHEBI:60344"/>
    </cofactor>
</comment>
<keyword evidence="5" id="KW-0560">Oxidoreductase</keyword>